<protein>
    <submittedName>
        <fullName evidence="1">Uncharacterized protein</fullName>
    </submittedName>
</protein>
<dbReference type="RefSeq" id="WP_225689012.1">
    <property type="nucleotide sequence ID" value="NZ_JAERSE020000003.1"/>
</dbReference>
<dbReference type="Proteomes" id="UP000618240">
    <property type="component" value="Unassembled WGS sequence"/>
</dbReference>
<sequence length="912" mass="101361">MDIKYAFYNTSKGYKVVGGTAAHFLKADGSLDGTEYIDKYSEQSIFGRKSFSGATGNSYNLVGIETRGGGASDTIFPSISFHQPGLYAATLQYRSNGYYFMNINGNSFDYVRSAGYYKDGSSNEMFLTGGGGDYDSRKKEDSYLHSSRDFSNGTLIETDVDYSVTSGDQFLLEMKGNMYSNGNYLPLDFKLQGYIYNNTIISEGGYSTLFYFNYIIALNSGGKLAFWFPRLGYWQGFDVKVTVGYGGLNQGKNRATSISDSVDPGGTKRVQINLKHLLTKEELVSGNTFWEKKDVGGAYWALESDKDIGAFTSGSNAQRILSGGLLASDQYYDKNYIPTNGIHAKGFIQSDEGFQNRYFKSDQRNRIWSFANADAWGMSYYQGGGMNQFVGEGIGFHFGDASSYKQYFSQSGRIYTSLDGDSGAWAAAYSWGNHRAYGNNQWLGADYIGGGMEKPNSSYFGAGKLKLQMLEGGGNMGISNMGWSDVLWMSSYNGSDVKKSNAIVASKQFGKIGFVQQDYDAPNWGTFNEFWTTANLNPATQTDLDNYYHINKGGISNQSELVPNGLQSISTGNSGSNFDGDLANRTLEGTFASFNGYSKKSKNLGFTLFAPTSKGQGLYYKTWYGGSQAVWKRLLESSDLAGYVKSYENATAVGFSSGLSTAAPYIYHATDGYVFLATQSWVLANFGSQSGIKLNEEFTTNTGSGLVISDDDFGGESGILDRQLKRFLAAKKDGYYFYGSEYGGVDGLNFYCKTGFFGMGREANKYDKLTVEGSVKASRNFKSEKERPDTIFIPNGEIAELRDEIINDESDYTIRLNPNEYQIDPYSILQVDDRNRLIHIIGEQVEMGVNFNKLYPKQEIVIYNFDQKGNSMEVQIYGKTIYKIESHCFLRLYVTESLRVIAERQQQCDFVW</sequence>
<organism evidence="1 2">
    <name type="scientific">Chryseobacterium tagetis</name>
    <dbReference type="NCBI Taxonomy" id="2801334"/>
    <lineage>
        <taxon>Bacteria</taxon>
        <taxon>Pseudomonadati</taxon>
        <taxon>Bacteroidota</taxon>
        <taxon>Flavobacteriia</taxon>
        <taxon>Flavobacteriales</taxon>
        <taxon>Weeksellaceae</taxon>
        <taxon>Chryseobacterium group</taxon>
        <taxon>Chryseobacterium</taxon>
    </lineage>
</organism>
<name>A0ABS8A3N8_9FLAO</name>
<dbReference type="EMBL" id="JAERSE020000003">
    <property type="protein sequence ID" value="MCA6067928.1"/>
    <property type="molecule type" value="Genomic_DNA"/>
</dbReference>
<comment type="caution">
    <text evidence="1">The sequence shown here is derived from an EMBL/GenBank/DDBJ whole genome shotgun (WGS) entry which is preliminary data.</text>
</comment>
<proteinExistence type="predicted"/>
<evidence type="ECO:0000313" key="1">
    <source>
        <dbReference type="EMBL" id="MCA6067928.1"/>
    </source>
</evidence>
<evidence type="ECO:0000313" key="2">
    <source>
        <dbReference type="Proteomes" id="UP000618240"/>
    </source>
</evidence>
<accession>A0ABS8A3N8</accession>
<gene>
    <name evidence="1" type="ORF">JI747_012105</name>
</gene>
<reference evidence="1 2" key="1">
    <citation type="submission" date="2021-09" db="EMBL/GenBank/DDBJ databases">
        <title>Genome sequencing and assembly of Chryseobacterium sp. RG1.</title>
        <authorList>
            <person name="Chhetri G."/>
        </authorList>
    </citation>
    <scope>NUCLEOTIDE SEQUENCE [LARGE SCALE GENOMIC DNA]</scope>
    <source>
        <strain evidence="1 2">RG1</strain>
    </source>
</reference>
<keyword evidence="2" id="KW-1185">Reference proteome</keyword>